<evidence type="ECO:0000313" key="3">
    <source>
        <dbReference type="Proteomes" id="UP000321058"/>
    </source>
</evidence>
<organism evidence="2 3">
    <name type="scientific">Reyranella soli</name>
    <dbReference type="NCBI Taxonomy" id="1230389"/>
    <lineage>
        <taxon>Bacteria</taxon>
        <taxon>Pseudomonadati</taxon>
        <taxon>Pseudomonadota</taxon>
        <taxon>Alphaproteobacteria</taxon>
        <taxon>Hyphomicrobiales</taxon>
        <taxon>Reyranellaceae</taxon>
        <taxon>Reyranella</taxon>
    </lineage>
</organism>
<feature type="domain" description="Glycosyl transferase family 28 C-terminal" evidence="1">
    <location>
        <begin position="212"/>
        <end position="349"/>
    </location>
</feature>
<dbReference type="RefSeq" id="WP_147156399.1">
    <property type="nucleotide sequence ID" value="NZ_BKAJ01000199.1"/>
</dbReference>
<name>A0A512NQ49_9HYPH</name>
<reference evidence="2 3" key="1">
    <citation type="submission" date="2019-07" db="EMBL/GenBank/DDBJ databases">
        <title>Whole genome shotgun sequence of Reyranella soli NBRC 108950.</title>
        <authorList>
            <person name="Hosoyama A."/>
            <person name="Uohara A."/>
            <person name="Ohji S."/>
            <person name="Ichikawa N."/>
        </authorList>
    </citation>
    <scope>NUCLEOTIDE SEQUENCE [LARGE SCALE GENOMIC DNA]</scope>
    <source>
        <strain evidence="2 3">NBRC 108950</strain>
    </source>
</reference>
<accession>A0A512NQ49</accession>
<comment type="caution">
    <text evidence="2">The sequence shown here is derived from an EMBL/GenBank/DDBJ whole genome shotgun (WGS) entry which is preliminary data.</text>
</comment>
<evidence type="ECO:0000259" key="1">
    <source>
        <dbReference type="Pfam" id="PF04101"/>
    </source>
</evidence>
<dbReference type="Proteomes" id="UP000321058">
    <property type="component" value="Unassembled WGS sequence"/>
</dbReference>
<proteinExistence type="predicted"/>
<gene>
    <name evidence="2" type="primary">redA</name>
    <name evidence="2" type="ORF">RSO01_82410</name>
</gene>
<dbReference type="GO" id="GO:0016758">
    <property type="term" value="F:hexosyltransferase activity"/>
    <property type="evidence" value="ECO:0007669"/>
    <property type="project" value="InterPro"/>
</dbReference>
<keyword evidence="3" id="KW-1185">Reference proteome</keyword>
<dbReference type="OrthoDB" id="503443at2"/>
<protein>
    <submittedName>
        <fullName evidence="2">Glycosyl transferase</fullName>
    </submittedName>
</protein>
<dbReference type="AlphaFoldDB" id="A0A512NQ49"/>
<dbReference type="PANTHER" id="PTHR21015:SF28">
    <property type="entry name" value="SLL1722 PROTEIN"/>
    <property type="match status" value="1"/>
</dbReference>
<dbReference type="Gene3D" id="3.40.50.2000">
    <property type="entry name" value="Glycogen Phosphorylase B"/>
    <property type="match status" value="1"/>
</dbReference>
<dbReference type="SUPFAM" id="SSF53756">
    <property type="entry name" value="UDP-Glycosyltransferase/glycogen phosphorylase"/>
    <property type="match status" value="1"/>
</dbReference>
<dbReference type="PANTHER" id="PTHR21015">
    <property type="entry name" value="UDP-N-ACETYLGLUCOSAMINE--N-ACETYLMURAMYL-(PENTAPEPTIDE) PYROPHOSPHORYL-UNDECAPRENOL N-ACETYLGLUCOSAMINE TRANSFERASE 1"/>
    <property type="match status" value="1"/>
</dbReference>
<dbReference type="InterPro" id="IPR007235">
    <property type="entry name" value="Glyco_trans_28_C"/>
</dbReference>
<sequence length="378" mass="40542">MSRVFFYVQHLLGIGHLRRAAVLARALVAGGFDVLLVSGGAPVEGLALDGVRFHQLPPLRAADASLRDLARLDGSPVDEAFQRQRTEALLDLLHAEAPDVVLTEQFPFGRTRLRFELLPLLEASRSLPKRPLIACSVRDVVRRAGPERVDEAVALLDRFDAVLIHGDPRLVPFERSFAGWERIKGRAFYTGYVSERDLAQGMQSAEGKDEVVVSVGGGAVGAPLLKAAIAARPKTALAHRTWRLLMGENLPVQERGALARERGVIVEPARSDFTTLLGNATLSISQAGYNTTIETLCCADRAVLVPFASERETEQMDRAQALAERGMVAVVAPGALSAQSLADAVGRALAGPSLKSFPPCDADGGPTAAALLQRLLAR</sequence>
<evidence type="ECO:0000313" key="2">
    <source>
        <dbReference type="EMBL" id="GEP61075.1"/>
    </source>
</evidence>
<keyword evidence="2" id="KW-0808">Transferase</keyword>
<dbReference type="Pfam" id="PF04101">
    <property type="entry name" value="Glyco_tran_28_C"/>
    <property type="match status" value="1"/>
</dbReference>
<dbReference type="EMBL" id="BKAJ01000199">
    <property type="protein sequence ID" value="GEP61075.1"/>
    <property type="molecule type" value="Genomic_DNA"/>
</dbReference>